<organism evidence="1 2">
    <name type="scientific">Canavalia gladiata</name>
    <name type="common">Sword bean</name>
    <name type="synonym">Dolichos gladiatus</name>
    <dbReference type="NCBI Taxonomy" id="3824"/>
    <lineage>
        <taxon>Eukaryota</taxon>
        <taxon>Viridiplantae</taxon>
        <taxon>Streptophyta</taxon>
        <taxon>Embryophyta</taxon>
        <taxon>Tracheophyta</taxon>
        <taxon>Spermatophyta</taxon>
        <taxon>Magnoliopsida</taxon>
        <taxon>eudicotyledons</taxon>
        <taxon>Gunneridae</taxon>
        <taxon>Pentapetalae</taxon>
        <taxon>rosids</taxon>
        <taxon>fabids</taxon>
        <taxon>Fabales</taxon>
        <taxon>Fabaceae</taxon>
        <taxon>Papilionoideae</taxon>
        <taxon>50 kb inversion clade</taxon>
        <taxon>NPAAA clade</taxon>
        <taxon>indigoferoid/millettioid clade</taxon>
        <taxon>Phaseoleae</taxon>
        <taxon>Canavalia</taxon>
    </lineage>
</organism>
<name>A0AAN9MY71_CANGL</name>
<sequence length="103" mass="11269">MRIPSSLTFPQSCNSNSPMGPKKMRLDIFSKLGASIAVSLEQQLLYFVRLAPNTDRMAVITIHKLMALLKTRTEHATIGTATVGVPAVCSIGDTIELRIHFVT</sequence>
<keyword evidence="2" id="KW-1185">Reference proteome</keyword>
<gene>
    <name evidence="1" type="ORF">VNO77_04975</name>
</gene>
<dbReference type="Proteomes" id="UP001367508">
    <property type="component" value="Unassembled WGS sequence"/>
</dbReference>
<accession>A0AAN9MY71</accession>
<protein>
    <submittedName>
        <fullName evidence="1">Uncharacterized protein</fullName>
    </submittedName>
</protein>
<dbReference type="EMBL" id="JAYMYQ010000001">
    <property type="protein sequence ID" value="KAK7362851.1"/>
    <property type="molecule type" value="Genomic_DNA"/>
</dbReference>
<evidence type="ECO:0000313" key="2">
    <source>
        <dbReference type="Proteomes" id="UP001367508"/>
    </source>
</evidence>
<proteinExistence type="predicted"/>
<dbReference type="AlphaFoldDB" id="A0AAN9MY71"/>
<comment type="caution">
    <text evidence="1">The sequence shown here is derived from an EMBL/GenBank/DDBJ whole genome shotgun (WGS) entry which is preliminary data.</text>
</comment>
<reference evidence="1 2" key="1">
    <citation type="submission" date="2024-01" db="EMBL/GenBank/DDBJ databases">
        <title>The genomes of 5 underutilized Papilionoideae crops provide insights into root nodulation and disease resistanc.</title>
        <authorList>
            <person name="Jiang F."/>
        </authorList>
    </citation>
    <scope>NUCLEOTIDE SEQUENCE [LARGE SCALE GENOMIC DNA]</scope>
    <source>
        <strain evidence="1">LVBAO_FW01</strain>
        <tissue evidence="1">Leaves</tissue>
    </source>
</reference>
<evidence type="ECO:0000313" key="1">
    <source>
        <dbReference type="EMBL" id="KAK7362851.1"/>
    </source>
</evidence>